<feature type="signal peptide" evidence="2">
    <location>
        <begin position="1"/>
        <end position="25"/>
    </location>
</feature>
<gene>
    <name evidence="3" type="ORF">M413DRAFT_443033</name>
</gene>
<evidence type="ECO:0000256" key="2">
    <source>
        <dbReference type="SAM" id="SignalP"/>
    </source>
</evidence>
<reference evidence="3 4" key="1">
    <citation type="submission" date="2014-04" db="EMBL/GenBank/DDBJ databases">
        <authorList>
            <consortium name="DOE Joint Genome Institute"/>
            <person name="Kuo A."/>
            <person name="Gay G."/>
            <person name="Dore J."/>
            <person name="Kohler A."/>
            <person name="Nagy L.G."/>
            <person name="Floudas D."/>
            <person name="Copeland A."/>
            <person name="Barry K.W."/>
            <person name="Cichocki N."/>
            <person name="Veneault-Fourrey C."/>
            <person name="LaButti K."/>
            <person name="Lindquist E.A."/>
            <person name="Lipzen A."/>
            <person name="Lundell T."/>
            <person name="Morin E."/>
            <person name="Murat C."/>
            <person name="Sun H."/>
            <person name="Tunlid A."/>
            <person name="Henrissat B."/>
            <person name="Grigoriev I.V."/>
            <person name="Hibbett D.S."/>
            <person name="Martin F."/>
            <person name="Nordberg H.P."/>
            <person name="Cantor M.N."/>
            <person name="Hua S.X."/>
        </authorList>
    </citation>
    <scope>NUCLEOTIDE SEQUENCE [LARGE SCALE GENOMIC DNA]</scope>
    <source>
        <strain evidence="4">h7</strain>
    </source>
</reference>
<evidence type="ECO:0008006" key="5">
    <source>
        <dbReference type="Google" id="ProtNLM"/>
    </source>
</evidence>
<name>A0A0C2Y274_HEBCY</name>
<feature type="compositionally biased region" description="Low complexity" evidence="1">
    <location>
        <begin position="122"/>
        <end position="145"/>
    </location>
</feature>
<dbReference type="AlphaFoldDB" id="A0A0C2Y274"/>
<keyword evidence="4" id="KW-1185">Reference proteome</keyword>
<accession>A0A0C2Y274</accession>
<evidence type="ECO:0000313" key="4">
    <source>
        <dbReference type="Proteomes" id="UP000053424"/>
    </source>
</evidence>
<sequence length="185" mass="19999">MSSHFVRFLIIISVLHGLLSTFSRAQILDAIPDECKGNCTVVVNALQTCLYGTCFCTDNNGIQLEDCMNCLYWISPILDVYTAAQGALTEFQQTCESALNLTITSVTQPPPSTTSFVPPPSSSTTTRLPSGPLATPSTTSTSTGTVQYPTIKVAPTNQVCFARPPAARRAIQPRQVQQCRLKPAR</sequence>
<protein>
    <recommendedName>
        <fullName evidence="5">Extracellular membrane protein CFEM domain-containing protein</fullName>
    </recommendedName>
</protein>
<dbReference type="HOGENOM" id="CLU_1461491_0_0_1"/>
<evidence type="ECO:0000256" key="1">
    <source>
        <dbReference type="SAM" id="MobiDB-lite"/>
    </source>
</evidence>
<keyword evidence="2" id="KW-0732">Signal</keyword>
<dbReference type="OrthoDB" id="2564568at2759"/>
<feature type="region of interest" description="Disordered" evidence="1">
    <location>
        <begin position="109"/>
        <end position="148"/>
    </location>
</feature>
<reference evidence="4" key="2">
    <citation type="submission" date="2015-01" db="EMBL/GenBank/DDBJ databases">
        <title>Evolutionary Origins and Diversification of the Mycorrhizal Mutualists.</title>
        <authorList>
            <consortium name="DOE Joint Genome Institute"/>
            <consortium name="Mycorrhizal Genomics Consortium"/>
            <person name="Kohler A."/>
            <person name="Kuo A."/>
            <person name="Nagy L.G."/>
            <person name="Floudas D."/>
            <person name="Copeland A."/>
            <person name="Barry K.W."/>
            <person name="Cichocki N."/>
            <person name="Veneault-Fourrey C."/>
            <person name="LaButti K."/>
            <person name="Lindquist E.A."/>
            <person name="Lipzen A."/>
            <person name="Lundell T."/>
            <person name="Morin E."/>
            <person name="Murat C."/>
            <person name="Riley R."/>
            <person name="Ohm R."/>
            <person name="Sun H."/>
            <person name="Tunlid A."/>
            <person name="Henrissat B."/>
            <person name="Grigoriev I.V."/>
            <person name="Hibbett D.S."/>
            <person name="Martin F."/>
        </authorList>
    </citation>
    <scope>NUCLEOTIDE SEQUENCE [LARGE SCALE GENOMIC DNA]</scope>
    <source>
        <strain evidence="4">h7</strain>
    </source>
</reference>
<evidence type="ECO:0000313" key="3">
    <source>
        <dbReference type="EMBL" id="KIM43963.1"/>
    </source>
</evidence>
<feature type="chain" id="PRO_5002159224" description="Extracellular membrane protein CFEM domain-containing protein" evidence="2">
    <location>
        <begin position="26"/>
        <end position="185"/>
    </location>
</feature>
<proteinExistence type="predicted"/>
<feature type="compositionally biased region" description="Pro residues" evidence="1">
    <location>
        <begin position="109"/>
        <end position="121"/>
    </location>
</feature>
<dbReference type="Proteomes" id="UP000053424">
    <property type="component" value="Unassembled WGS sequence"/>
</dbReference>
<organism evidence="3 4">
    <name type="scientific">Hebeloma cylindrosporum</name>
    <dbReference type="NCBI Taxonomy" id="76867"/>
    <lineage>
        <taxon>Eukaryota</taxon>
        <taxon>Fungi</taxon>
        <taxon>Dikarya</taxon>
        <taxon>Basidiomycota</taxon>
        <taxon>Agaricomycotina</taxon>
        <taxon>Agaricomycetes</taxon>
        <taxon>Agaricomycetidae</taxon>
        <taxon>Agaricales</taxon>
        <taxon>Agaricineae</taxon>
        <taxon>Hymenogastraceae</taxon>
        <taxon>Hebeloma</taxon>
    </lineage>
</organism>
<dbReference type="EMBL" id="KN831774">
    <property type="protein sequence ID" value="KIM43963.1"/>
    <property type="molecule type" value="Genomic_DNA"/>
</dbReference>